<dbReference type="InterPro" id="IPR000014">
    <property type="entry name" value="PAS"/>
</dbReference>
<dbReference type="Proteomes" id="UP000182264">
    <property type="component" value="Chromosome"/>
</dbReference>
<dbReference type="InterPro" id="IPR035965">
    <property type="entry name" value="PAS-like_dom_sf"/>
</dbReference>
<dbReference type="InterPro" id="IPR029787">
    <property type="entry name" value="Nucleotide_cyclase"/>
</dbReference>
<dbReference type="InterPro" id="IPR000160">
    <property type="entry name" value="GGDEF_dom"/>
</dbReference>
<organism evidence="4 5">
    <name type="scientific">Syntrophotalea acetylenica</name>
    <name type="common">Pelobacter acetylenicus</name>
    <dbReference type="NCBI Taxonomy" id="29542"/>
    <lineage>
        <taxon>Bacteria</taxon>
        <taxon>Pseudomonadati</taxon>
        <taxon>Thermodesulfobacteriota</taxon>
        <taxon>Desulfuromonadia</taxon>
        <taxon>Desulfuromonadales</taxon>
        <taxon>Syntrophotaleaceae</taxon>
        <taxon>Syntrophotalea</taxon>
    </lineage>
</organism>
<evidence type="ECO:0000313" key="5">
    <source>
        <dbReference type="Proteomes" id="UP000182264"/>
    </source>
</evidence>
<keyword evidence="1" id="KW-0812">Transmembrane</keyword>
<reference evidence="4 5" key="1">
    <citation type="journal article" date="2017" name="Genome Announc.">
        <title>Complete Genome Sequences of Two Acetylene-Fermenting Pelobacter acetylenicus Strains.</title>
        <authorList>
            <person name="Sutton J.M."/>
            <person name="Baesman S.M."/>
            <person name="Fierst J.L."/>
            <person name="Poret-Peterson A.T."/>
            <person name="Oremland R.S."/>
            <person name="Dunlap D.S."/>
            <person name="Akob D.M."/>
        </authorList>
    </citation>
    <scope>NUCLEOTIDE SEQUENCE [LARGE SCALE GENOMIC DNA]</scope>
    <source>
        <strain evidence="4 5">DSM 3247</strain>
    </source>
</reference>
<dbReference type="Gene3D" id="3.30.70.270">
    <property type="match status" value="1"/>
</dbReference>
<dbReference type="CDD" id="cd01949">
    <property type="entry name" value="GGDEF"/>
    <property type="match status" value="1"/>
</dbReference>
<dbReference type="Pfam" id="PF00990">
    <property type="entry name" value="GGDEF"/>
    <property type="match status" value="1"/>
</dbReference>
<dbReference type="InterPro" id="IPR043128">
    <property type="entry name" value="Rev_trsase/Diguanyl_cyclase"/>
</dbReference>
<dbReference type="PROSITE" id="PS50887">
    <property type="entry name" value="GGDEF"/>
    <property type="match status" value="1"/>
</dbReference>
<dbReference type="STRING" id="29542.A6070_08975"/>
<keyword evidence="5" id="KW-1185">Reference proteome</keyword>
<dbReference type="SMART" id="SM00267">
    <property type="entry name" value="GGDEF"/>
    <property type="match status" value="1"/>
</dbReference>
<keyword evidence="1" id="KW-1133">Transmembrane helix</keyword>
<evidence type="ECO:0008006" key="6">
    <source>
        <dbReference type="Google" id="ProtNLM"/>
    </source>
</evidence>
<evidence type="ECO:0000259" key="3">
    <source>
        <dbReference type="PROSITE" id="PS50887"/>
    </source>
</evidence>
<feature type="domain" description="GGDEF" evidence="3">
    <location>
        <begin position="167"/>
        <end position="274"/>
    </location>
</feature>
<dbReference type="SUPFAM" id="SSF55073">
    <property type="entry name" value="Nucleotide cyclase"/>
    <property type="match status" value="1"/>
</dbReference>
<keyword evidence="1" id="KW-0472">Membrane</keyword>
<dbReference type="NCBIfam" id="TIGR00254">
    <property type="entry name" value="GGDEF"/>
    <property type="match status" value="1"/>
</dbReference>
<evidence type="ECO:0000313" key="4">
    <source>
        <dbReference type="EMBL" id="APG23644.1"/>
    </source>
</evidence>
<accession>A0A1L3GCG6</accession>
<sequence>MLFLYRHSYGMSKFSNRHLSEVYPMRSFLKYPFVKTVILSFSALLCLSAPTVASSWQTGLAKRPEKNLVQPAVPGSAVFPWQACALAPAGLLLLLGPVACIIYLRHRRTSRALREKEKLFRAMVKFTHDWELWLDPNGALLYSSPSCERITGFRDEDFRRDPDLLSQIIAVMMLDLDDFKQINDTTGHAKGDELLVMLTARMRQQLHPGDMLARLGGDESILLLNNIGSATLAANRAKQKSLLAERLLKALFQSSQLTIISKSIFFGAMPGFAS</sequence>
<evidence type="ECO:0000256" key="1">
    <source>
        <dbReference type="SAM" id="Phobius"/>
    </source>
</evidence>
<feature type="transmembrane region" description="Helical" evidence="1">
    <location>
        <begin position="79"/>
        <end position="104"/>
    </location>
</feature>
<dbReference type="PROSITE" id="PS50112">
    <property type="entry name" value="PAS"/>
    <property type="match status" value="1"/>
</dbReference>
<gene>
    <name evidence="4" type="ORF">A7E75_00370</name>
</gene>
<dbReference type="PANTHER" id="PTHR46663">
    <property type="entry name" value="DIGUANYLATE CYCLASE DGCT-RELATED"/>
    <property type="match status" value="1"/>
</dbReference>
<protein>
    <recommendedName>
        <fullName evidence="6">Diguanylate cyclase</fullName>
    </recommendedName>
</protein>
<dbReference type="EMBL" id="CP015518">
    <property type="protein sequence ID" value="APG23644.1"/>
    <property type="molecule type" value="Genomic_DNA"/>
</dbReference>
<dbReference type="KEGG" id="pace:A6070_08975"/>
<proteinExistence type="predicted"/>
<dbReference type="AlphaFoldDB" id="A0A1L3GCG6"/>
<feature type="domain" description="PAS" evidence="2">
    <location>
        <begin position="116"/>
        <end position="158"/>
    </location>
</feature>
<name>A0A1L3GCG6_SYNAC</name>
<dbReference type="InterPro" id="IPR052163">
    <property type="entry name" value="DGC-Regulatory_Protein"/>
</dbReference>
<dbReference type="PANTHER" id="PTHR46663:SF3">
    <property type="entry name" value="SLL0267 PROTEIN"/>
    <property type="match status" value="1"/>
</dbReference>
<evidence type="ECO:0000259" key="2">
    <source>
        <dbReference type="PROSITE" id="PS50112"/>
    </source>
</evidence>
<dbReference type="SUPFAM" id="SSF55785">
    <property type="entry name" value="PYP-like sensor domain (PAS domain)"/>
    <property type="match status" value="1"/>
</dbReference>